<comment type="caution">
    <text evidence="2">The sequence shown here is derived from an EMBL/GenBank/DDBJ whole genome shotgun (WGS) entry which is preliminary data.</text>
</comment>
<protein>
    <submittedName>
        <fullName evidence="2">Uncharacterized protein</fullName>
    </submittedName>
</protein>
<evidence type="ECO:0000313" key="3">
    <source>
        <dbReference type="Proteomes" id="UP000254134"/>
    </source>
</evidence>
<proteinExistence type="predicted"/>
<keyword evidence="3" id="KW-1185">Reference proteome</keyword>
<gene>
    <name evidence="2" type="ORF">Gocc_1020</name>
</gene>
<name>A0A7M2Z0K8_9ACTN</name>
<reference evidence="3" key="2">
    <citation type="journal article" date="2019" name="MicrobiologyOpen">
        <title>High-quality draft genome sequence of Gaiella occulta isolated from a 150 meter deep mineral water borehole and comparison with the genome sequences of other deep-branching lineages of the phylum Actinobacteria.</title>
        <authorList>
            <person name="Severino R."/>
            <person name="Froufe H.J.C."/>
            <person name="Barroso C."/>
            <person name="Albuquerque L."/>
            <person name="Lobo-da-Cunha A."/>
            <person name="da Costa M.S."/>
            <person name="Egas C."/>
        </authorList>
    </citation>
    <scope>NUCLEOTIDE SEQUENCE [LARGE SCALE GENOMIC DNA]</scope>
    <source>
        <strain evidence="3">F2-233</strain>
    </source>
</reference>
<evidence type="ECO:0000256" key="1">
    <source>
        <dbReference type="SAM" id="MobiDB-lite"/>
    </source>
</evidence>
<reference evidence="2 3" key="1">
    <citation type="submission" date="2018-07" db="EMBL/GenBank/DDBJ databases">
        <title>High-quality-draft genome sequence of Gaiella occulta.</title>
        <authorList>
            <person name="Severino R."/>
            <person name="Froufe H.J.C."/>
            <person name="Rainey F.A."/>
            <person name="Barroso C."/>
            <person name="Albuquerque L."/>
            <person name="Lobo-Da-Cunha A."/>
            <person name="Da Costa M.S."/>
            <person name="Egas C."/>
        </authorList>
    </citation>
    <scope>NUCLEOTIDE SEQUENCE [LARGE SCALE GENOMIC DNA]</scope>
    <source>
        <strain evidence="2 3">F2-233</strain>
    </source>
</reference>
<feature type="region of interest" description="Disordered" evidence="1">
    <location>
        <begin position="1"/>
        <end position="22"/>
    </location>
</feature>
<dbReference type="EMBL" id="QQZY01000002">
    <property type="protein sequence ID" value="RDI75222.1"/>
    <property type="molecule type" value="Genomic_DNA"/>
</dbReference>
<evidence type="ECO:0000313" key="2">
    <source>
        <dbReference type="EMBL" id="RDI75222.1"/>
    </source>
</evidence>
<dbReference type="Proteomes" id="UP000254134">
    <property type="component" value="Unassembled WGS sequence"/>
</dbReference>
<organism evidence="2 3">
    <name type="scientific">Gaiella occulta</name>
    <dbReference type="NCBI Taxonomy" id="1002870"/>
    <lineage>
        <taxon>Bacteria</taxon>
        <taxon>Bacillati</taxon>
        <taxon>Actinomycetota</taxon>
        <taxon>Thermoleophilia</taxon>
        <taxon>Gaiellales</taxon>
        <taxon>Gaiellaceae</taxon>
        <taxon>Gaiella</taxon>
    </lineage>
</organism>
<accession>A0A7M2Z0K8</accession>
<sequence>MPGAWRRPSRGSPTSTVAEHREQHRQAFGELAEQIDETLAAAAGDPALAERIDALEDRLDEVAAQAAVADVIEERPRAAARAGDDTEKELERLRMAIERVSLHLGEHERAIAGVRRSRGVAQRLDELAARVDGLVAGEPAGAAGGTDPSRARLEALARRLEAAEAVRAAEHEKLLTKLERMASSIDRRLHRLETGGDA</sequence>
<dbReference type="AlphaFoldDB" id="A0A7M2Z0K8"/>
<dbReference type="RefSeq" id="WP_114795448.1">
    <property type="nucleotide sequence ID" value="NZ_QQZY01000002.1"/>
</dbReference>